<evidence type="ECO:0000313" key="2">
    <source>
        <dbReference type="Proteomes" id="UP001159100"/>
    </source>
</evidence>
<name>A0ABT6QVR6_9PSED</name>
<evidence type="ECO:0000313" key="1">
    <source>
        <dbReference type="EMBL" id="MDI2594998.1"/>
    </source>
</evidence>
<gene>
    <name evidence="1" type="ORF">POF45_26765</name>
</gene>
<organism evidence="1 2">
    <name type="scientific">Pseudomonas fungipugnans</name>
    <dbReference type="NCBI Taxonomy" id="3024217"/>
    <lineage>
        <taxon>Bacteria</taxon>
        <taxon>Pseudomonadati</taxon>
        <taxon>Pseudomonadota</taxon>
        <taxon>Gammaproteobacteria</taxon>
        <taxon>Pseudomonadales</taxon>
        <taxon>Pseudomonadaceae</taxon>
        <taxon>Pseudomonas</taxon>
    </lineage>
</organism>
<dbReference type="EMBL" id="JARBWL010000002">
    <property type="protein sequence ID" value="MDI2594998.1"/>
    <property type="molecule type" value="Genomic_DNA"/>
</dbReference>
<sequence length="158" mass="17346">MNTATNIQPPALGEVWPGQGGIYAGVMPARGDTAAYHLILGDELGRFEWGQYGDESPATSLIDGKANTLALIESGGDYPAAKAAVSHEADDHADFYLPAAAELYEIWLNLNGKIEGWVWSSSQRSAYYAFGMYFVDGTQYYVVKINELRVRPVRRLPI</sequence>
<protein>
    <submittedName>
        <fullName evidence="1">DUF1566 domain-containing protein</fullName>
    </submittedName>
</protein>
<accession>A0ABT6QVR6</accession>
<proteinExistence type="predicted"/>
<reference evidence="1 2" key="1">
    <citation type="submission" date="2023-02" db="EMBL/GenBank/DDBJ databases">
        <title>Pseudomonas chrutzelriedensis sp. nov., a potently antifungal strain isolated from moss.</title>
        <authorList>
            <person name="Schnyder A."/>
            <person name="Kalawong R."/>
            <person name="Eberl L."/>
            <person name="Agnoli K."/>
        </authorList>
    </citation>
    <scope>NUCLEOTIDE SEQUENCE [LARGE SCALE GENOMIC DNA]</scope>
    <source>
        <strain evidence="1 2">681</strain>
    </source>
</reference>
<dbReference type="Proteomes" id="UP001159100">
    <property type="component" value="Unassembled WGS sequence"/>
</dbReference>
<comment type="caution">
    <text evidence="1">The sequence shown here is derived from an EMBL/GenBank/DDBJ whole genome shotgun (WGS) entry which is preliminary data.</text>
</comment>
<dbReference type="RefSeq" id="WP_282317108.1">
    <property type="nucleotide sequence ID" value="NZ_JARBWL010000002.1"/>
</dbReference>
<keyword evidence="2" id="KW-1185">Reference proteome</keyword>